<dbReference type="SUPFAM" id="SSF103473">
    <property type="entry name" value="MFS general substrate transporter"/>
    <property type="match status" value="1"/>
</dbReference>
<evidence type="ECO:0000256" key="1">
    <source>
        <dbReference type="ARBA" id="ARBA00004651"/>
    </source>
</evidence>
<keyword evidence="4 6" id="KW-1133">Transmembrane helix</keyword>
<feature type="transmembrane region" description="Helical" evidence="6">
    <location>
        <begin position="31"/>
        <end position="50"/>
    </location>
</feature>
<sequence>MKKIQQQVVYFTAAMLALLLAIWFVAPYQRIVAGIFLGICVSLYNVFNLAKKMRVVEENVIATKTAKYRGIGMIHRYLMVALAIFFAVKFSAWFDVRAIVAGLPFCYILIAFLEFLDARRSPTWKERGESTANGKNT</sequence>
<evidence type="ECO:0000313" key="7">
    <source>
        <dbReference type="EMBL" id="MBA4602955.1"/>
    </source>
</evidence>
<reference evidence="7 8" key="1">
    <citation type="submission" date="2020-07" db="EMBL/GenBank/DDBJ databases">
        <title>Thermoactinomyces phylogeny.</title>
        <authorList>
            <person name="Dunlap C."/>
        </authorList>
    </citation>
    <scope>NUCLEOTIDE SEQUENCE [LARGE SCALE GENOMIC DNA]</scope>
    <source>
        <strain evidence="7 8">AMNI-1</strain>
    </source>
</reference>
<dbReference type="RefSeq" id="WP_181740996.1">
    <property type="nucleotide sequence ID" value="NZ_JACEOL010000036.1"/>
</dbReference>
<keyword evidence="2" id="KW-1003">Cell membrane</keyword>
<keyword evidence="3 6" id="KW-0812">Transmembrane</keyword>
<comment type="subcellular location">
    <subcellularLocation>
        <location evidence="1">Cell membrane</location>
        <topology evidence="1">Multi-pass membrane protein</topology>
    </subcellularLocation>
</comment>
<organism evidence="7 8">
    <name type="scientific">Thermoactinomyces mirandus</name>
    <dbReference type="NCBI Taxonomy" id="2756294"/>
    <lineage>
        <taxon>Bacteria</taxon>
        <taxon>Bacillati</taxon>
        <taxon>Bacillota</taxon>
        <taxon>Bacilli</taxon>
        <taxon>Bacillales</taxon>
        <taxon>Thermoactinomycetaceae</taxon>
        <taxon>Thermoactinomyces</taxon>
    </lineage>
</organism>
<dbReference type="AlphaFoldDB" id="A0A7W1XTJ3"/>
<dbReference type="Pfam" id="PF03899">
    <property type="entry name" value="ATP-synt_I"/>
    <property type="match status" value="1"/>
</dbReference>
<protein>
    <submittedName>
        <fullName evidence="7">ATP synthase subunit I</fullName>
    </submittedName>
</protein>
<dbReference type="PANTHER" id="PTHR40035">
    <property type="entry name" value="ATP SYNTHASE PROTEIN I"/>
    <property type="match status" value="1"/>
</dbReference>
<proteinExistence type="predicted"/>
<dbReference type="Proteomes" id="UP000538292">
    <property type="component" value="Unassembled WGS sequence"/>
</dbReference>
<evidence type="ECO:0000313" key="8">
    <source>
        <dbReference type="Proteomes" id="UP000538292"/>
    </source>
</evidence>
<name>A0A7W1XTJ3_9BACL</name>
<evidence type="ECO:0000256" key="2">
    <source>
        <dbReference type="ARBA" id="ARBA00022475"/>
    </source>
</evidence>
<comment type="caution">
    <text evidence="7">The sequence shown here is derived from an EMBL/GenBank/DDBJ whole genome shotgun (WGS) entry which is preliminary data.</text>
</comment>
<dbReference type="InterPro" id="IPR005598">
    <property type="entry name" value="ATP_synth_I"/>
</dbReference>
<evidence type="ECO:0000256" key="5">
    <source>
        <dbReference type="ARBA" id="ARBA00023136"/>
    </source>
</evidence>
<dbReference type="InterPro" id="IPR039072">
    <property type="entry name" value="ATP_synth_I_Bacilli"/>
</dbReference>
<feature type="transmembrane region" description="Helical" evidence="6">
    <location>
        <begin position="71"/>
        <end position="92"/>
    </location>
</feature>
<dbReference type="GO" id="GO:0005886">
    <property type="term" value="C:plasma membrane"/>
    <property type="evidence" value="ECO:0007669"/>
    <property type="project" value="UniProtKB-SubCell"/>
</dbReference>
<feature type="transmembrane region" description="Helical" evidence="6">
    <location>
        <begin position="7"/>
        <end position="25"/>
    </location>
</feature>
<dbReference type="InterPro" id="IPR036259">
    <property type="entry name" value="MFS_trans_sf"/>
</dbReference>
<accession>A0A7W1XTJ3</accession>
<feature type="transmembrane region" description="Helical" evidence="6">
    <location>
        <begin position="98"/>
        <end position="116"/>
    </location>
</feature>
<evidence type="ECO:0000256" key="4">
    <source>
        <dbReference type="ARBA" id="ARBA00022989"/>
    </source>
</evidence>
<keyword evidence="8" id="KW-1185">Reference proteome</keyword>
<keyword evidence="5 6" id="KW-0472">Membrane</keyword>
<dbReference type="EMBL" id="JACEOL010000036">
    <property type="protein sequence ID" value="MBA4602955.1"/>
    <property type="molecule type" value="Genomic_DNA"/>
</dbReference>
<gene>
    <name evidence="7" type="ORF">H2C83_11645</name>
</gene>
<dbReference type="PANTHER" id="PTHR40035:SF1">
    <property type="entry name" value="ATP SYNTHASE PROTEIN I"/>
    <property type="match status" value="1"/>
</dbReference>
<evidence type="ECO:0000256" key="3">
    <source>
        <dbReference type="ARBA" id="ARBA00022692"/>
    </source>
</evidence>
<evidence type="ECO:0000256" key="6">
    <source>
        <dbReference type="SAM" id="Phobius"/>
    </source>
</evidence>